<evidence type="ECO:0000313" key="3">
    <source>
        <dbReference type="Proteomes" id="UP000648187"/>
    </source>
</evidence>
<feature type="transmembrane region" description="Helical" evidence="1">
    <location>
        <begin position="76"/>
        <end position="98"/>
    </location>
</feature>
<keyword evidence="1" id="KW-0812">Transmembrane</keyword>
<organism evidence="2 3">
    <name type="scientific">Spodoptera exigua</name>
    <name type="common">Beet armyworm</name>
    <name type="synonym">Noctua fulgens</name>
    <dbReference type="NCBI Taxonomy" id="7107"/>
    <lineage>
        <taxon>Eukaryota</taxon>
        <taxon>Metazoa</taxon>
        <taxon>Ecdysozoa</taxon>
        <taxon>Arthropoda</taxon>
        <taxon>Hexapoda</taxon>
        <taxon>Insecta</taxon>
        <taxon>Pterygota</taxon>
        <taxon>Neoptera</taxon>
        <taxon>Endopterygota</taxon>
        <taxon>Lepidoptera</taxon>
        <taxon>Glossata</taxon>
        <taxon>Ditrysia</taxon>
        <taxon>Noctuoidea</taxon>
        <taxon>Noctuidae</taxon>
        <taxon>Amphipyrinae</taxon>
        <taxon>Spodoptera</taxon>
    </lineage>
</organism>
<name>A0A835GDC8_SPOEX</name>
<feature type="transmembrane region" description="Helical" evidence="1">
    <location>
        <begin position="655"/>
        <end position="673"/>
    </location>
</feature>
<evidence type="ECO:0000313" key="2">
    <source>
        <dbReference type="EMBL" id="KAF9413591.1"/>
    </source>
</evidence>
<feature type="transmembrane region" description="Helical" evidence="1">
    <location>
        <begin position="361"/>
        <end position="381"/>
    </location>
</feature>
<feature type="transmembrane region" description="Helical" evidence="1">
    <location>
        <begin position="590"/>
        <end position="610"/>
    </location>
</feature>
<dbReference type="InterPro" id="IPR036259">
    <property type="entry name" value="MFS_trans_sf"/>
</dbReference>
<dbReference type="PANTHER" id="PTHR11360">
    <property type="entry name" value="MONOCARBOXYLATE TRANSPORTER"/>
    <property type="match status" value="1"/>
</dbReference>
<dbReference type="Proteomes" id="UP000648187">
    <property type="component" value="Unassembled WGS sequence"/>
</dbReference>
<feature type="transmembrane region" description="Helical" evidence="1">
    <location>
        <begin position="880"/>
        <end position="899"/>
    </location>
</feature>
<feature type="transmembrane region" description="Helical" evidence="1">
    <location>
        <begin position="566"/>
        <end position="584"/>
    </location>
</feature>
<dbReference type="AlphaFoldDB" id="A0A835GDC8"/>
<feature type="transmembrane region" description="Helical" evidence="1">
    <location>
        <begin position="425"/>
        <end position="446"/>
    </location>
</feature>
<feature type="transmembrane region" description="Helical" evidence="1">
    <location>
        <begin position="139"/>
        <end position="157"/>
    </location>
</feature>
<keyword evidence="1" id="KW-0472">Membrane</keyword>
<keyword evidence="1" id="KW-1133">Transmembrane helix</keyword>
<feature type="transmembrane region" description="Helical" evidence="1">
    <location>
        <begin position="393"/>
        <end position="413"/>
    </location>
</feature>
<gene>
    <name evidence="2" type="ORF">HW555_008236</name>
</gene>
<feature type="transmembrane region" description="Helical" evidence="1">
    <location>
        <begin position="911"/>
        <end position="932"/>
    </location>
</feature>
<dbReference type="PANTHER" id="PTHR11360:SF309">
    <property type="entry name" value="MONOCARBOXYLATE TRANSPORTER 7-LIKE PROTEIN"/>
    <property type="match status" value="1"/>
</dbReference>
<dbReference type="SUPFAM" id="SSF103473">
    <property type="entry name" value="MFS general substrate transporter"/>
    <property type="match status" value="2"/>
</dbReference>
<comment type="caution">
    <text evidence="2">The sequence shown here is derived from an EMBL/GenBank/DDBJ whole genome shotgun (WGS) entry which is preliminary data.</text>
</comment>
<proteinExistence type="predicted"/>
<keyword evidence="3" id="KW-1185">Reference proteome</keyword>
<protein>
    <submittedName>
        <fullName evidence="2">Uncharacterized protein</fullName>
    </submittedName>
</protein>
<feature type="transmembrane region" description="Helical" evidence="1">
    <location>
        <begin position="169"/>
        <end position="187"/>
    </location>
</feature>
<sequence length="956" mass="105534">MYRYNSFKMSAKDVHNVKKKYLSVPPDGGWGFLIVVAVAINISTSTAFTSSYELLLKELLKEIGSSSTNISLMRGLSAICTATAVILFNIGVICIIFVKSTFTFHICHGILQGLSFGIIYNLSCTILIDYFLKKRLMAIGLVYSVVAAVSMVAPLFIRWSLEKYGFRDTILLMSALTMHNFIAVALMQPVKWHMKRIEVSDKNNEKLLQSKKQKEDFCIVPIIKVTNTDGNLSNNNEKFYKTGEEICGINKVKSLLIDESLYEKFLKSCVCAGSALALFADTTYAIILPQALLIAGWLQEDVNLTQHLYGFGDLTTRVLFTLLSNWVQKLGSQELYVLGVTLGLVSRLGTLWSKSFIAKMVYIPLVGASHCAVTITIPLLVADAVSPEKFTSALGMLMMVTGLVNVVLGPAISAVRELSESYGPVFYLIASCLAIIVLFWSIELCYKRNKHKRGKSYRKVCHTYVVNSETMVSEEKKELSSLMEKKYKFVPPDGGWGYLVAISAIISFSTTTAFGGCFGMMYDDFISSVSLNSASVTLLMGIFSASVALAGFFTSALLNIMSMRKLAFVSSLIFACGTLGTVIMTTPIMFFLTAGMCQGAGLGVMFNLSCTIVNEYFSEKRVLVMSFVQTATGVIAMIAPIFVKWSLENYGSKGTLLLIGGISLNIFVAVLLMQPVQWHMKKVPIEATKKTELNNLLEVEANKEDRAETPILKLSELTDLECTTTKETLDKYFDIPEKGKKKSSIRKAIESVIDTSLIKTFLFSCSSFGPALSIAADGIYIVMVPPCLYSMGWSQESVAMAITLYGFGDLATRVLFTGISKWMYKIGIQKIYVIGMIWSNSQIVILVYFAFMGVAHCSIAVLSPLVIAEAVPPEKFTSAMGFYLLLFGVLSMSIGPAVGAIRDITNSYASAFYALISLYALICVLWPIEMIIKSRKQRRRVEKEDYGSSELKKELK</sequence>
<evidence type="ECO:0000256" key="1">
    <source>
        <dbReference type="SAM" id="Phobius"/>
    </source>
</evidence>
<feature type="transmembrane region" description="Helical" evidence="1">
    <location>
        <begin position="495"/>
        <end position="522"/>
    </location>
</feature>
<dbReference type="Pfam" id="PF07690">
    <property type="entry name" value="MFS_1"/>
    <property type="match status" value="1"/>
</dbReference>
<reference evidence="2" key="1">
    <citation type="submission" date="2020-08" db="EMBL/GenBank/DDBJ databases">
        <title>Spodoptera exigua strain:BAW_Kor-Di-RS1 Genome sequencing and assembly.</title>
        <authorList>
            <person name="Kim J."/>
            <person name="Nam H.Y."/>
            <person name="Kwon M."/>
            <person name="Choi J.H."/>
            <person name="Cho S.R."/>
            <person name="Kim G.-H."/>
        </authorList>
    </citation>
    <scope>NUCLEOTIDE SEQUENCE</scope>
    <source>
        <strain evidence="2">BAW_Kor-Di-RS1</strain>
        <tissue evidence="2">Whole-body</tissue>
    </source>
</reference>
<feature type="transmembrane region" description="Helical" evidence="1">
    <location>
        <begin position="622"/>
        <end position="643"/>
    </location>
</feature>
<dbReference type="GO" id="GO:0008028">
    <property type="term" value="F:monocarboxylic acid transmembrane transporter activity"/>
    <property type="evidence" value="ECO:0007669"/>
    <property type="project" value="TreeGrafter"/>
</dbReference>
<dbReference type="Gene3D" id="1.20.1250.20">
    <property type="entry name" value="MFS general substrate transporter like domains"/>
    <property type="match status" value="3"/>
</dbReference>
<dbReference type="InterPro" id="IPR050327">
    <property type="entry name" value="Proton-linked_MCT"/>
</dbReference>
<accession>A0A835GDC8</accession>
<feature type="transmembrane region" description="Helical" evidence="1">
    <location>
        <begin position="110"/>
        <end position="132"/>
    </location>
</feature>
<feature type="transmembrane region" description="Helical" evidence="1">
    <location>
        <begin position="534"/>
        <end position="554"/>
    </location>
</feature>
<dbReference type="EMBL" id="JACKWZ010000154">
    <property type="protein sequence ID" value="KAF9413591.1"/>
    <property type="molecule type" value="Genomic_DNA"/>
</dbReference>
<feature type="transmembrane region" description="Helical" evidence="1">
    <location>
        <begin position="30"/>
        <end position="55"/>
    </location>
</feature>
<dbReference type="InterPro" id="IPR011701">
    <property type="entry name" value="MFS"/>
</dbReference>
<feature type="transmembrane region" description="Helical" evidence="1">
    <location>
        <begin position="845"/>
        <end position="868"/>
    </location>
</feature>